<dbReference type="AlphaFoldDB" id="A0A6J1VMH0"/>
<feature type="signal peptide" evidence="2">
    <location>
        <begin position="1"/>
        <end position="18"/>
    </location>
</feature>
<name>A0A6J1VMH0_9SAUR</name>
<accession>A0A6J1VMH0</accession>
<dbReference type="KEGG" id="nss:113423842"/>
<organism evidence="3 4">
    <name type="scientific">Notechis scutatus</name>
    <name type="common">mainland tiger snake</name>
    <dbReference type="NCBI Taxonomy" id="8663"/>
    <lineage>
        <taxon>Eukaryota</taxon>
        <taxon>Metazoa</taxon>
        <taxon>Chordata</taxon>
        <taxon>Craniata</taxon>
        <taxon>Vertebrata</taxon>
        <taxon>Euteleostomi</taxon>
        <taxon>Lepidosauria</taxon>
        <taxon>Squamata</taxon>
        <taxon>Bifurcata</taxon>
        <taxon>Unidentata</taxon>
        <taxon>Episquamata</taxon>
        <taxon>Toxicofera</taxon>
        <taxon>Serpentes</taxon>
        <taxon>Colubroidea</taxon>
        <taxon>Elapidae</taxon>
        <taxon>Hydrophiinae</taxon>
        <taxon>Notechis</taxon>
    </lineage>
</organism>
<keyword evidence="3" id="KW-1185">Reference proteome</keyword>
<proteinExistence type="predicted"/>
<dbReference type="Proteomes" id="UP000504612">
    <property type="component" value="Unplaced"/>
</dbReference>
<keyword evidence="2" id="KW-0732">Signal</keyword>
<feature type="chain" id="PRO_5026910622" evidence="2">
    <location>
        <begin position="19"/>
        <end position="145"/>
    </location>
</feature>
<evidence type="ECO:0000256" key="2">
    <source>
        <dbReference type="SAM" id="SignalP"/>
    </source>
</evidence>
<reference evidence="4" key="1">
    <citation type="submission" date="2025-08" db="UniProtKB">
        <authorList>
            <consortium name="RefSeq"/>
        </authorList>
    </citation>
    <scope>IDENTIFICATION</scope>
</reference>
<evidence type="ECO:0000256" key="1">
    <source>
        <dbReference type="SAM" id="MobiDB-lite"/>
    </source>
</evidence>
<dbReference type="RefSeq" id="XP_026541189.1">
    <property type="nucleotide sequence ID" value="XM_026685404.1"/>
</dbReference>
<dbReference type="NCBIfam" id="NF040941">
    <property type="entry name" value="GGGWT_bact"/>
    <property type="match status" value="1"/>
</dbReference>
<protein>
    <submittedName>
        <fullName evidence="4">Intelectin-1-like</fullName>
    </submittedName>
</protein>
<dbReference type="GeneID" id="113423842"/>
<evidence type="ECO:0000313" key="4">
    <source>
        <dbReference type="RefSeq" id="XP_026541189.1"/>
    </source>
</evidence>
<feature type="compositionally biased region" description="Polar residues" evidence="1">
    <location>
        <begin position="98"/>
        <end position="113"/>
    </location>
</feature>
<feature type="compositionally biased region" description="Polar residues" evidence="1">
    <location>
        <begin position="128"/>
        <end position="145"/>
    </location>
</feature>
<gene>
    <name evidence="4" type="primary">LOC113423842</name>
</gene>
<evidence type="ECO:0000313" key="3">
    <source>
        <dbReference type="Proteomes" id="UP000504612"/>
    </source>
</evidence>
<feature type="region of interest" description="Disordered" evidence="1">
    <location>
        <begin position="98"/>
        <end position="145"/>
    </location>
</feature>
<dbReference type="Gene3D" id="2.60.120.1000">
    <property type="match status" value="1"/>
</dbReference>
<dbReference type="SUPFAM" id="SSF56496">
    <property type="entry name" value="Fibrinogen C-terminal domain-like"/>
    <property type="match status" value="1"/>
</dbReference>
<dbReference type="InterPro" id="IPR036056">
    <property type="entry name" value="Fibrinogen-like_C"/>
</dbReference>
<sequence length="145" mass="15583">MMLLLALLLLAWSAFAKAQPAAVGCCITKAKEDLQGLLRKWETGSTCQPSQPGQPQKPYQSCKEIKATMPEAPDGLYILTNENGEIYQINCNMTTNRGSQWPASMRTTSSGNAPQAIADPANKEAMPTSPTEMETGPTITPLGQP</sequence>